<evidence type="ECO:0000313" key="1">
    <source>
        <dbReference type="EMBL" id="VAX37601.1"/>
    </source>
</evidence>
<organism evidence="1">
    <name type="scientific">hydrothermal vent metagenome</name>
    <dbReference type="NCBI Taxonomy" id="652676"/>
    <lineage>
        <taxon>unclassified sequences</taxon>
        <taxon>metagenomes</taxon>
        <taxon>ecological metagenomes</taxon>
    </lineage>
</organism>
<dbReference type="AlphaFoldDB" id="A0A3B1DFG4"/>
<reference evidence="1" key="1">
    <citation type="submission" date="2018-06" db="EMBL/GenBank/DDBJ databases">
        <authorList>
            <person name="Zhirakovskaya E."/>
        </authorList>
    </citation>
    <scope>NUCLEOTIDE SEQUENCE</scope>
</reference>
<proteinExistence type="predicted"/>
<name>A0A3B1DFG4_9ZZZZ</name>
<protein>
    <submittedName>
        <fullName evidence="1">Uncharacterized protein</fullName>
    </submittedName>
</protein>
<accession>A0A3B1DFG4</accession>
<dbReference type="EMBL" id="UOGJ01000133">
    <property type="protein sequence ID" value="VAX37601.1"/>
    <property type="molecule type" value="Genomic_DNA"/>
</dbReference>
<sequence length="925" mass="104440">MGIHKKTSRLYRILSTFLIFIFSLSLITPPVQAQQTILNLPFPGAMLSLSNAYMPTLVRGMTLYPENPLQFDFLIDHGDEGLDGEAFKKESRKLIKYFLATLTTPENELWVNLSPYEQDRIIPQGLDETELGRDLLAQDYILKQLTASLMYPEDDLGGEFWDQVYAKAQEKFGTTEIPLNTFNKVWIVPETAVVYEHEQSVFIIENRLKVLLEEDYLALQNNLGVEKFGLDSVDDMNAEVISGVTSEIVKEILIPAIEKEVNEGKNFANLRQIYHSMLLATWYKRNLQESLLGQVYVDKKKTKGVDVEDKKIKQKIFNQYVEAFKKGVYDYVRDDFDPTTQKIIPRKYFSGGAISIRGIEIQNENNRGAIASSVIESARREEFSKVGMEAVEESNVPSEQIEEALKFAASPVVAFTVRQISNSLDHNLSSGDIREAVEKTATDIKEKLENLTISGLGDPTQVAYEVIAGVIVPELVKLQNSGDIVTIESTDTLTTELLRRVNAIEDLQKLAVKGASGEIVSSSRQVSASSGVETQFLISLTKMVNLYFEQNLEFLSDGQKEMLLNNILKFFKNEMTLDDFLNSVKFIQSPSFRNKETTEHFLHIIEVMHKVGLHYLSAEGLIKELKNDDYLFDTDLYYFLYKGLWPELADDGKSVKPSKEEPMYNIMYQMELDMVKEILGINRPARVKKVDYPELSIGDDRLSDSDYLLIIQAIFDGEGRGGTREQSVWSRYYLGNLTAQAAFIELMFINQEFYSFRKREAIIGLLIAVKNRLKPKGVIEIVEMVKNETISNDELIESLLRSLVYGSEPNDPGLGEDRFKKILENIKTEVNASSALGVGGINLNPATLDLQIKRDANWVPLPMDQQPIFDMKIDGFSPVIINVTPVNIPFLLGFQTNTCSDDESGDTNCAESGMPINKLEEVVGS</sequence>
<gene>
    <name evidence="1" type="ORF">MNBD_UNCLBAC01-1632</name>
</gene>